<evidence type="ECO:0000256" key="6">
    <source>
        <dbReference type="RuleBase" id="RU362028"/>
    </source>
</evidence>
<dbReference type="PANTHER" id="PTHR21600:SF44">
    <property type="entry name" value="RIBOSOMAL LARGE SUBUNIT PSEUDOURIDINE SYNTHASE D"/>
    <property type="match status" value="1"/>
</dbReference>
<dbReference type="OrthoDB" id="9807829at2"/>
<dbReference type="Pfam" id="PF00849">
    <property type="entry name" value="PseudoU_synth_2"/>
    <property type="match status" value="1"/>
</dbReference>
<dbReference type="Gene3D" id="3.30.2350.10">
    <property type="entry name" value="Pseudouridine synthase"/>
    <property type="match status" value="1"/>
</dbReference>
<comment type="function">
    <text evidence="6">Responsible for synthesis of pseudouridine from uracil.</text>
</comment>
<dbReference type="CDD" id="cd00165">
    <property type="entry name" value="S4"/>
    <property type="match status" value="1"/>
</dbReference>
<dbReference type="InterPro" id="IPR006224">
    <property type="entry name" value="PsdUridine_synth_RluA-like_CS"/>
</dbReference>
<comment type="catalytic activity">
    <reaction evidence="3">
        <text>uridine(1911/1915/1917) in 23S rRNA = pseudouridine(1911/1915/1917) in 23S rRNA</text>
        <dbReference type="Rhea" id="RHEA:42524"/>
        <dbReference type="Rhea" id="RHEA-COMP:10097"/>
        <dbReference type="Rhea" id="RHEA-COMP:10098"/>
        <dbReference type="ChEBI" id="CHEBI:65314"/>
        <dbReference type="ChEBI" id="CHEBI:65315"/>
        <dbReference type="EC" id="5.4.99.23"/>
    </reaction>
</comment>
<evidence type="ECO:0000313" key="9">
    <source>
        <dbReference type="Proteomes" id="UP000298636"/>
    </source>
</evidence>
<name>A0A4D6YLA4_9GAMM</name>
<evidence type="ECO:0000256" key="2">
    <source>
        <dbReference type="ARBA" id="ARBA00023235"/>
    </source>
</evidence>
<dbReference type="GO" id="GO:0000455">
    <property type="term" value="P:enzyme-directed rRNA pseudouridine synthesis"/>
    <property type="evidence" value="ECO:0007669"/>
    <property type="project" value="TreeGrafter"/>
</dbReference>
<dbReference type="SUPFAM" id="SSF55174">
    <property type="entry name" value="Alpha-L RNA-binding motif"/>
    <property type="match status" value="1"/>
</dbReference>
<keyword evidence="5" id="KW-0694">RNA-binding</keyword>
<comment type="similarity">
    <text evidence="1 6">Belongs to the pseudouridine synthase RluA family.</text>
</comment>
<dbReference type="InterPro" id="IPR006225">
    <property type="entry name" value="PsdUridine_synth_RluC/D"/>
</dbReference>
<proteinExistence type="inferred from homology"/>
<sequence length="284" mass="33132">MFPNYSRSILKKYIISRQVLINFLIIDKPNFNVFPGDKITIFLDVKEKKYDLGENIPLNIIYEDNNILIINKLIGCVVHPACGNVNGTLLNALLYYDYRLKNVPRGGIIHRLDKNTTGLMVIAKDVYSYEKMVFLLKKRLIIREYDALVCGHVISGGVINYPIMRHIKKRICMMTNISGKTSVTHYRVIQQFKYYTHLRIRIETGRTHQIRVHMLHIRHPILGDLLYNNNISTGMTHQSVKKIRLFSRQALHASTIAFIHPVFNKLMRFQISLPIDILHIMQYL</sequence>
<protein>
    <recommendedName>
        <fullName evidence="6">Pseudouridine synthase</fullName>
        <ecNumber evidence="6">5.4.99.-</ecNumber>
    </recommendedName>
</protein>
<feature type="active site" evidence="4">
    <location>
        <position position="113"/>
    </location>
</feature>
<gene>
    <name evidence="8" type="ORF">D9V79_01245</name>
</gene>
<accession>A0A4D6YLA4</accession>
<evidence type="ECO:0000256" key="4">
    <source>
        <dbReference type="PIRSR" id="PIRSR606225-1"/>
    </source>
</evidence>
<evidence type="ECO:0000256" key="1">
    <source>
        <dbReference type="ARBA" id="ARBA00010876"/>
    </source>
</evidence>
<dbReference type="Gene3D" id="3.10.290.10">
    <property type="entry name" value="RNA-binding S4 domain"/>
    <property type="match status" value="1"/>
</dbReference>
<organism evidence="8 9">
    <name type="scientific">Buchnera aphidicola</name>
    <name type="common">Stegophylla sp.</name>
    <dbReference type="NCBI Taxonomy" id="2315800"/>
    <lineage>
        <taxon>Bacteria</taxon>
        <taxon>Pseudomonadati</taxon>
        <taxon>Pseudomonadota</taxon>
        <taxon>Gammaproteobacteria</taxon>
        <taxon>Enterobacterales</taxon>
        <taxon>Erwiniaceae</taxon>
        <taxon>Buchnera</taxon>
    </lineage>
</organism>
<dbReference type="Proteomes" id="UP000298636">
    <property type="component" value="Chromosome"/>
</dbReference>
<evidence type="ECO:0000256" key="5">
    <source>
        <dbReference type="PROSITE-ProRule" id="PRU00182"/>
    </source>
</evidence>
<reference evidence="8 9" key="1">
    <citation type="submission" date="2018-10" db="EMBL/GenBank/DDBJ databases">
        <title>Comparative functional genomics of the obligate endosymbiont Buchnera aphidicola.</title>
        <authorList>
            <person name="Chong R.A."/>
        </authorList>
    </citation>
    <scope>NUCLEOTIDE SEQUENCE [LARGE SCALE GENOMIC DNA]</scope>
    <source>
        <strain evidence="8 9">Ssp</strain>
    </source>
</reference>
<dbReference type="EMBL" id="CP032998">
    <property type="protein sequence ID" value="QCI26418.1"/>
    <property type="molecule type" value="Genomic_DNA"/>
</dbReference>
<dbReference type="SUPFAM" id="SSF55120">
    <property type="entry name" value="Pseudouridine synthase"/>
    <property type="match status" value="1"/>
</dbReference>
<dbReference type="CDD" id="cd02869">
    <property type="entry name" value="PseudoU_synth_RluA_like"/>
    <property type="match status" value="1"/>
</dbReference>
<dbReference type="InterPro" id="IPR020103">
    <property type="entry name" value="PsdUridine_synth_cat_dom_sf"/>
</dbReference>
<keyword evidence="9" id="KW-1185">Reference proteome</keyword>
<dbReference type="PROSITE" id="PS50889">
    <property type="entry name" value="S4"/>
    <property type="match status" value="1"/>
</dbReference>
<evidence type="ECO:0000259" key="7">
    <source>
        <dbReference type="Pfam" id="PF00849"/>
    </source>
</evidence>
<dbReference type="AlphaFoldDB" id="A0A4D6YLA4"/>
<evidence type="ECO:0000256" key="3">
    <source>
        <dbReference type="ARBA" id="ARBA00036882"/>
    </source>
</evidence>
<dbReference type="InterPro" id="IPR036986">
    <property type="entry name" value="S4_RNA-bd_sf"/>
</dbReference>
<dbReference type="PANTHER" id="PTHR21600">
    <property type="entry name" value="MITOCHONDRIAL RNA PSEUDOURIDINE SYNTHASE"/>
    <property type="match status" value="1"/>
</dbReference>
<dbReference type="InterPro" id="IPR050188">
    <property type="entry name" value="RluA_PseudoU_synthase"/>
</dbReference>
<comment type="catalytic activity">
    <reaction evidence="6">
        <text>a uridine in RNA = a pseudouridine in RNA</text>
        <dbReference type="Rhea" id="RHEA:48348"/>
        <dbReference type="Rhea" id="RHEA-COMP:12068"/>
        <dbReference type="Rhea" id="RHEA-COMP:12069"/>
        <dbReference type="ChEBI" id="CHEBI:65314"/>
        <dbReference type="ChEBI" id="CHEBI:65315"/>
    </reaction>
</comment>
<dbReference type="EC" id="5.4.99.-" evidence="6"/>
<feature type="domain" description="Pseudouridine synthase RsuA/RluA-like" evidence="7">
    <location>
        <begin position="66"/>
        <end position="216"/>
    </location>
</feature>
<dbReference type="NCBIfam" id="TIGR00005">
    <property type="entry name" value="rluA_subfam"/>
    <property type="match status" value="1"/>
</dbReference>
<dbReference type="InterPro" id="IPR006145">
    <property type="entry name" value="PsdUridine_synth_RsuA/RluA"/>
</dbReference>
<dbReference type="GO" id="GO:0003723">
    <property type="term" value="F:RNA binding"/>
    <property type="evidence" value="ECO:0007669"/>
    <property type="project" value="UniProtKB-KW"/>
</dbReference>
<dbReference type="PROSITE" id="PS01129">
    <property type="entry name" value="PSI_RLU"/>
    <property type="match status" value="1"/>
</dbReference>
<evidence type="ECO:0000313" key="8">
    <source>
        <dbReference type="EMBL" id="QCI26418.1"/>
    </source>
</evidence>
<keyword evidence="2 6" id="KW-0413">Isomerase</keyword>
<dbReference type="GO" id="GO:0160140">
    <property type="term" value="F:23S rRNA pseudouridine(1911/1915/1917) synthase activity"/>
    <property type="evidence" value="ECO:0007669"/>
    <property type="project" value="UniProtKB-EC"/>
</dbReference>